<comment type="caution">
    <text evidence="3">The sequence shown here is derived from an EMBL/GenBank/DDBJ whole genome shotgun (WGS) entry which is preliminary data.</text>
</comment>
<evidence type="ECO:0000313" key="4">
    <source>
        <dbReference type="Proteomes" id="UP000813385"/>
    </source>
</evidence>
<evidence type="ECO:0000313" key="3">
    <source>
        <dbReference type="EMBL" id="KAH7376708.1"/>
    </source>
</evidence>
<dbReference type="Gene3D" id="1.10.167.10">
    <property type="entry name" value="Regulator of G-protein Signalling 4, domain 2"/>
    <property type="match status" value="1"/>
</dbReference>
<name>A0A8K0TW64_9PEZI</name>
<feature type="transmembrane region" description="Helical" evidence="2">
    <location>
        <begin position="264"/>
        <end position="285"/>
    </location>
</feature>
<feature type="transmembrane region" description="Helical" evidence="2">
    <location>
        <begin position="194"/>
        <end position="213"/>
    </location>
</feature>
<keyword evidence="2" id="KW-0472">Membrane</keyword>
<dbReference type="InterPro" id="IPR044926">
    <property type="entry name" value="RGS_subdomain_2"/>
</dbReference>
<dbReference type="InterPro" id="IPR036305">
    <property type="entry name" value="RGS_sf"/>
</dbReference>
<feature type="region of interest" description="Disordered" evidence="1">
    <location>
        <begin position="488"/>
        <end position="518"/>
    </location>
</feature>
<accession>A0A8K0TW64</accession>
<proteinExistence type="predicted"/>
<feature type="transmembrane region" description="Helical" evidence="2">
    <location>
        <begin position="43"/>
        <end position="65"/>
    </location>
</feature>
<feature type="transmembrane region" description="Helical" evidence="2">
    <location>
        <begin position="141"/>
        <end position="162"/>
    </location>
</feature>
<keyword evidence="4" id="KW-1185">Reference proteome</keyword>
<dbReference type="Proteomes" id="UP000813385">
    <property type="component" value="Unassembled WGS sequence"/>
</dbReference>
<evidence type="ECO:0000256" key="1">
    <source>
        <dbReference type="SAM" id="MobiDB-lite"/>
    </source>
</evidence>
<protein>
    <recommendedName>
        <fullName evidence="5">RGS domain-containing protein</fullName>
    </recommendedName>
</protein>
<evidence type="ECO:0008006" key="5">
    <source>
        <dbReference type="Google" id="ProtNLM"/>
    </source>
</evidence>
<feature type="transmembrane region" description="Helical" evidence="2">
    <location>
        <begin position="225"/>
        <end position="244"/>
    </location>
</feature>
<dbReference type="OrthoDB" id="5313079at2759"/>
<keyword evidence="2" id="KW-0812">Transmembrane</keyword>
<reference evidence="3" key="1">
    <citation type="journal article" date="2021" name="Nat. Commun.">
        <title>Genetic determinants of endophytism in the Arabidopsis root mycobiome.</title>
        <authorList>
            <person name="Mesny F."/>
            <person name="Miyauchi S."/>
            <person name="Thiergart T."/>
            <person name="Pickel B."/>
            <person name="Atanasova L."/>
            <person name="Karlsson M."/>
            <person name="Huettel B."/>
            <person name="Barry K.W."/>
            <person name="Haridas S."/>
            <person name="Chen C."/>
            <person name="Bauer D."/>
            <person name="Andreopoulos W."/>
            <person name="Pangilinan J."/>
            <person name="LaButti K."/>
            <person name="Riley R."/>
            <person name="Lipzen A."/>
            <person name="Clum A."/>
            <person name="Drula E."/>
            <person name="Henrissat B."/>
            <person name="Kohler A."/>
            <person name="Grigoriev I.V."/>
            <person name="Martin F.M."/>
            <person name="Hacquard S."/>
        </authorList>
    </citation>
    <scope>NUCLEOTIDE SEQUENCE</scope>
    <source>
        <strain evidence="3">MPI-CAGE-AT-0016</strain>
    </source>
</reference>
<feature type="transmembrane region" description="Helical" evidence="2">
    <location>
        <begin position="77"/>
        <end position="99"/>
    </location>
</feature>
<gene>
    <name evidence="3" type="ORF">B0T11DRAFT_272810</name>
</gene>
<sequence length="605" mass="67890">MSVRIDGVAIFWAVFAASWTLLLMAGMSFLYSRRSMSMLRIRGLPLAFAAIALLHVYWVAVQLGYLYGHLVAADIEFWIMGIYLPFGIALFHASNSRFLHVAKAQRRYAQGGRVAAPVQAARKSRWPLVDRFRRNDYTGKMLALIFTGMAVQFVLTLVMYLVSRKFHPGFGIPGTEVTGTPAQQAREQGRGWEWWPSIFWQVFWAWIVAPVVLWRSRHIHDTQGWRVQTIASCLASLPAAPMWIVALNVDAMAVVNQYFVPPQWVAVSIMLLEIFTVFIPCWQVFRHQSLHQETLDLIAQWESDRLNSNAGSGKSVVTTSTRTMIVERDGFVTWRQVGEGDGVVAGNRSRSFDKRVAGSGLLTMNALEYALKKNPDPLQHFSALKDFSGENIAFLTAVSRWKTAMRAGNVAAYTAEDCHGISQVVASSTERRRRQQQDQEREQFNQALRIYTDYVSRSDAEFSINISSTDLRKMEGVFEEAARHVHGDNRAGNAAGGATPFDDWTGPRRPCSPSGGSDKGIVLAAADSSSTLGDGGYYWGEIPEGFDETVFDDAEMSIKYLVLTNTWPKFVRARRTSLDSTDSGESYDTLMEMVVRRGEEEPERV</sequence>
<organism evidence="3 4">
    <name type="scientific">Plectosphaerella cucumerina</name>
    <dbReference type="NCBI Taxonomy" id="40658"/>
    <lineage>
        <taxon>Eukaryota</taxon>
        <taxon>Fungi</taxon>
        <taxon>Dikarya</taxon>
        <taxon>Ascomycota</taxon>
        <taxon>Pezizomycotina</taxon>
        <taxon>Sordariomycetes</taxon>
        <taxon>Hypocreomycetidae</taxon>
        <taxon>Glomerellales</taxon>
        <taxon>Plectosphaerellaceae</taxon>
        <taxon>Plectosphaerella</taxon>
    </lineage>
</organism>
<dbReference type="SUPFAM" id="SSF48097">
    <property type="entry name" value="Regulator of G-protein signaling, RGS"/>
    <property type="match status" value="1"/>
</dbReference>
<dbReference type="AlphaFoldDB" id="A0A8K0TW64"/>
<keyword evidence="2" id="KW-1133">Transmembrane helix</keyword>
<feature type="transmembrane region" description="Helical" evidence="2">
    <location>
        <begin position="12"/>
        <end position="31"/>
    </location>
</feature>
<evidence type="ECO:0000256" key="2">
    <source>
        <dbReference type="SAM" id="Phobius"/>
    </source>
</evidence>
<dbReference type="EMBL" id="JAGPXD010000001">
    <property type="protein sequence ID" value="KAH7376708.1"/>
    <property type="molecule type" value="Genomic_DNA"/>
</dbReference>